<feature type="transmembrane region" description="Helical" evidence="9">
    <location>
        <begin position="6"/>
        <end position="28"/>
    </location>
</feature>
<evidence type="ECO:0000256" key="3">
    <source>
        <dbReference type="ARBA" id="ARBA00022448"/>
    </source>
</evidence>
<dbReference type="Pfam" id="PF05493">
    <property type="entry name" value="ATP_synt_H"/>
    <property type="match status" value="1"/>
</dbReference>
<dbReference type="Proteomes" id="UP000504640">
    <property type="component" value="Unplaced"/>
</dbReference>
<dbReference type="GO" id="GO:0033179">
    <property type="term" value="C:proton-transporting V-type ATPase, V0 domain"/>
    <property type="evidence" value="ECO:0007669"/>
    <property type="project" value="InterPro"/>
</dbReference>
<dbReference type="GO" id="GO:0046961">
    <property type="term" value="F:proton-transporting ATPase activity, rotational mechanism"/>
    <property type="evidence" value="ECO:0007669"/>
    <property type="project" value="InterPro"/>
</dbReference>
<comment type="similarity">
    <text evidence="2">Belongs to the V-ATPase e1/e2 subunit family.</text>
</comment>
<evidence type="ECO:0000256" key="6">
    <source>
        <dbReference type="ARBA" id="ARBA00022989"/>
    </source>
</evidence>
<dbReference type="GeneID" id="116529632"/>
<reference evidence="11" key="1">
    <citation type="submission" date="2025-08" db="UniProtKB">
        <authorList>
            <consortium name="RefSeq"/>
        </authorList>
    </citation>
    <scope>IDENTIFICATION</scope>
    <source>
        <tissue evidence="11">Blood</tissue>
    </source>
</reference>
<keyword evidence="3" id="KW-0813">Transport</keyword>
<evidence type="ECO:0000256" key="4">
    <source>
        <dbReference type="ARBA" id="ARBA00022692"/>
    </source>
</evidence>
<evidence type="ECO:0000313" key="10">
    <source>
        <dbReference type="Proteomes" id="UP000504640"/>
    </source>
</evidence>
<evidence type="ECO:0000256" key="9">
    <source>
        <dbReference type="SAM" id="Phobius"/>
    </source>
</evidence>
<evidence type="ECO:0000256" key="2">
    <source>
        <dbReference type="ARBA" id="ARBA00008328"/>
    </source>
</evidence>
<keyword evidence="5" id="KW-0375">Hydrogen ion transport</keyword>
<feature type="transmembrane region" description="Helical" evidence="9">
    <location>
        <begin position="35"/>
        <end position="60"/>
    </location>
</feature>
<gene>
    <name evidence="11" type="primary">LOC116529632</name>
</gene>
<dbReference type="PANTHER" id="PTHR12263">
    <property type="entry name" value="VACUOLAR ATP SYNTHASE SUBUNIT H"/>
    <property type="match status" value="1"/>
</dbReference>
<name>A0A6J3FCS5_SAPAP</name>
<organism evidence="10 11">
    <name type="scientific">Sapajus apella</name>
    <name type="common">Brown-capped capuchin</name>
    <name type="synonym">Cebus apella</name>
    <dbReference type="NCBI Taxonomy" id="9515"/>
    <lineage>
        <taxon>Eukaryota</taxon>
        <taxon>Metazoa</taxon>
        <taxon>Chordata</taxon>
        <taxon>Craniata</taxon>
        <taxon>Vertebrata</taxon>
        <taxon>Euteleostomi</taxon>
        <taxon>Mammalia</taxon>
        <taxon>Eutheria</taxon>
        <taxon>Euarchontoglires</taxon>
        <taxon>Primates</taxon>
        <taxon>Haplorrhini</taxon>
        <taxon>Platyrrhini</taxon>
        <taxon>Cebidae</taxon>
        <taxon>Cebinae</taxon>
        <taxon>Sapajus</taxon>
    </lineage>
</organism>
<evidence type="ECO:0000313" key="11">
    <source>
        <dbReference type="RefSeq" id="XP_032103484.1"/>
    </source>
</evidence>
<proteinExistence type="inferred from homology"/>
<dbReference type="PANTHER" id="PTHR12263:SF5">
    <property type="entry name" value="V-TYPE PROTON ATPASE SUBUNIT E 1"/>
    <property type="match status" value="1"/>
</dbReference>
<evidence type="ECO:0000256" key="7">
    <source>
        <dbReference type="ARBA" id="ARBA00023065"/>
    </source>
</evidence>
<keyword evidence="6 9" id="KW-1133">Transmembrane helix</keyword>
<evidence type="ECO:0000256" key="1">
    <source>
        <dbReference type="ARBA" id="ARBA00004141"/>
    </source>
</evidence>
<keyword evidence="7" id="KW-0406">Ion transport</keyword>
<evidence type="ECO:0000256" key="8">
    <source>
        <dbReference type="ARBA" id="ARBA00023136"/>
    </source>
</evidence>
<comment type="subcellular location">
    <subcellularLocation>
        <location evidence="1">Membrane</location>
        <topology evidence="1">Multi-pass membrane protein</topology>
    </subcellularLocation>
</comment>
<evidence type="ECO:0000256" key="5">
    <source>
        <dbReference type="ARBA" id="ARBA00022781"/>
    </source>
</evidence>
<accession>A0A6J3FCS5</accession>
<dbReference type="AlphaFoldDB" id="A0A6J3FCS5"/>
<keyword evidence="8 9" id="KW-0472">Membrane</keyword>
<keyword evidence="10" id="KW-1185">Reference proteome</keyword>
<keyword evidence="4 9" id="KW-0812">Transmembrane</keyword>
<dbReference type="RefSeq" id="XP_032103484.1">
    <property type="nucleotide sequence ID" value="XM_032247593.1"/>
</dbReference>
<sequence>MAHHGLTVPLIAISMFWGFVSFSVSWFIPKSLSRVVIITLLVTCSICCCLFWLIAILSHLSLLFGPQLKNETSWYLKHHFLEEEDMLYSASR</sequence>
<protein>
    <submittedName>
        <fullName evidence="11">V-type proton ATPase subunit e 1-like</fullName>
    </submittedName>
</protein>
<dbReference type="InterPro" id="IPR008389">
    <property type="entry name" value="ATPase_V0-cplx_e1/e2_su"/>
</dbReference>